<dbReference type="InterPro" id="IPR023148">
    <property type="entry name" value="tRNA_m1G_MeTrfase_C_sf"/>
</dbReference>
<organism evidence="20 21">
    <name type="scientific">Thermogutta terrifontis</name>
    <dbReference type="NCBI Taxonomy" id="1331910"/>
    <lineage>
        <taxon>Bacteria</taxon>
        <taxon>Pseudomonadati</taxon>
        <taxon>Planctomycetota</taxon>
        <taxon>Planctomycetia</taxon>
        <taxon>Pirellulales</taxon>
        <taxon>Thermoguttaceae</taxon>
        <taxon>Thermogutta</taxon>
    </lineage>
</organism>
<name>A0A286RA12_9BACT</name>
<dbReference type="GO" id="GO:0052906">
    <property type="term" value="F:tRNA (guanine(37)-N1)-methyltransferase activity"/>
    <property type="evidence" value="ECO:0007669"/>
    <property type="project" value="UniProtKB-UniRule"/>
</dbReference>
<dbReference type="KEGG" id="ttf:THTE_0194"/>
<evidence type="ECO:0000259" key="19">
    <source>
        <dbReference type="Pfam" id="PF01746"/>
    </source>
</evidence>
<feature type="region of interest" description="Disordered" evidence="18">
    <location>
        <begin position="220"/>
        <end position="273"/>
    </location>
</feature>
<feature type="domain" description="tRNA methyltransferase TRMD/TRM10-type" evidence="19">
    <location>
        <begin position="1"/>
        <end position="228"/>
    </location>
</feature>
<comment type="subunit">
    <text evidence="4 15 17">Homodimer.</text>
</comment>
<evidence type="ECO:0000256" key="13">
    <source>
        <dbReference type="ARBA" id="ARBA00033392"/>
    </source>
</evidence>
<feature type="compositionally biased region" description="Polar residues" evidence="18">
    <location>
        <begin position="257"/>
        <end position="266"/>
    </location>
</feature>
<dbReference type="InterPro" id="IPR016009">
    <property type="entry name" value="tRNA_MeTrfase_TRMD/TRM10"/>
</dbReference>
<dbReference type="NCBIfam" id="TIGR00088">
    <property type="entry name" value="trmD"/>
    <property type="match status" value="1"/>
</dbReference>
<dbReference type="PANTHER" id="PTHR46417">
    <property type="entry name" value="TRNA (GUANINE-N(1)-)-METHYLTRANSFERASE"/>
    <property type="match status" value="1"/>
</dbReference>
<sequence>MRIDVLTLFPEIFHSYLGQSVLKKAIERGLVEIHLHNIRDWSHDKKHHKVDDRPFGGGPGMVLMAPPVVECVEAVQAMADQPGHLVMLTPQGRKLNQAIVEELAQYPRLLLLCGRYEGFDERIRLILKPDEISIGDYVLNGGEVAAMVVIDAVIRLVPGVLGDEESSRQDSFSGPERLLDHAQYTRPRCYRGYEVPAVLLSGNHRAIERWRLMDRRRRTEERRRDLLDSTTPRSGESTQDEKASKNSLGGCGDGGSNAESCATESQKNSEKGS</sequence>
<evidence type="ECO:0000256" key="4">
    <source>
        <dbReference type="ARBA" id="ARBA00011738"/>
    </source>
</evidence>
<keyword evidence="9 15" id="KW-0808">Transferase</keyword>
<gene>
    <name evidence="15" type="primary">trmD</name>
    <name evidence="20" type="ORF">THTE_0194</name>
</gene>
<dbReference type="PIRSF" id="PIRSF000386">
    <property type="entry name" value="tRNA_mtase"/>
    <property type="match status" value="1"/>
</dbReference>
<comment type="catalytic activity">
    <reaction evidence="14 15 17">
        <text>guanosine(37) in tRNA + S-adenosyl-L-methionine = N(1)-methylguanosine(37) in tRNA + S-adenosyl-L-homocysteine + H(+)</text>
        <dbReference type="Rhea" id="RHEA:36899"/>
        <dbReference type="Rhea" id="RHEA-COMP:10145"/>
        <dbReference type="Rhea" id="RHEA-COMP:10147"/>
        <dbReference type="ChEBI" id="CHEBI:15378"/>
        <dbReference type="ChEBI" id="CHEBI:57856"/>
        <dbReference type="ChEBI" id="CHEBI:59789"/>
        <dbReference type="ChEBI" id="CHEBI:73542"/>
        <dbReference type="ChEBI" id="CHEBI:74269"/>
        <dbReference type="EC" id="2.1.1.228"/>
    </reaction>
</comment>
<feature type="binding site" evidence="15 16">
    <location>
        <position position="114"/>
    </location>
    <ligand>
        <name>S-adenosyl-L-methionine</name>
        <dbReference type="ChEBI" id="CHEBI:59789"/>
    </ligand>
</feature>
<comment type="similarity">
    <text evidence="3 15 17">Belongs to the RNA methyltransferase TrmD family.</text>
</comment>
<evidence type="ECO:0000256" key="15">
    <source>
        <dbReference type="HAMAP-Rule" id="MF_00605"/>
    </source>
</evidence>
<evidence type="ECO:0000256" key="10">
    <source>
        <dbReference type="ARBA" id="ARBA00022691"/>
    </source>
</evidence>
<dbReference type="GO" id="GO:0002939">
    <property type="term" value="P:tRNA N1-guanine methylation"/>
    <property type="evidence" value="ECO:0007669"/>
    <property type="project" value="TreeGrafter"/>
</dbReference>
<dbReference type="Gene3D" id="1.10.1270.20">
    <property type="entry name" value="tRNA(m1g37)methyltransferase, domain 2"/>
    <property type="match status" value="1"/>
</dbReference>
<keyword evidence="21" id="KW-1185">Reference proteome</keyword>
<feature type="binding site" evidence="15 16">
    <location>
        <begin position="134"/>
        <end position="139"/>
    </location>
    <ligand>
        <name>S-adenosyl-L-methionine</name>
        <dbReference type="ChEBI" id="CHEBI:59789"/>
    </ligand>
</feature>
<dbReference type="InterPro" id="IPR029026">
    <property type="entry name" value="tRNA_m1G_MTases_N"/>
</dbReference>
<keyword evidence="8 15" id="KW-0489">Methyltransferase</keyword>
<evidence type="ECO:0000256" key="6">
    <source>
        <dbReference type="ARBA" id="ARBA00014679"/>
    </source>
</evidence>
<dbReference type="InterPro" id="IPR029028">
    <property type="entry name" value="Alpha/beta_knot_MTases"/>
</dbReference>
<dbReference type="GO" id="GO:0005829">
    <property type="term" value="C:cytosol"/>
    <property type="evidence" value="ECO:0007669"/>
    <property type="project" value="TreeGrafter"/>
</dbReference>
<dbReference type="EC" id="2.1.1.228" evidence="5 15"/>
<dbReference type="InterPro" id="IPR002649">
    <property type="entry name" value="tRNA_m1G_MeTrfase_TrmD"/>
</dbReference>
<proteinExistence type="inferred from homology"/>
<evidence type="ECO:0000256" key="1">
    <source>
        <dbReference type="ARBA" id="ARBA00002634"/>
    </source>
</evidence>
<evidence type="ECO:0000256" key="7">
    <source>
        <dbReference type="ARBA" id="ARBA00022490"/>
    </source>
</evidence>
<dbReference type="EMBL" id="CP018477">
    <property type="protein sequence ID" value="ASV72796.1"/>
    <property type="molecule type" value="Genomic_DNA"/>
</dbReference>
<dbReference type="SUPFAM" id="SSF75217">
    <property type="entry name" value="alpha/beta knot"/>
    <property type="match status" value="1"/>
</dbReference>
<keyword evidence="11 15" id="KW-0819">tRNA processing</keyword>
<protein>
    <recommendedName>
        <fullName evidence="6 15">tRNA (guanine-N(1)-)-methyltransferase</fullName>
        <ecNumber evidence="5 15">2.1.1.228</ecNumber>
    </recommendedName>
    <alternativeName>
        <fullName evidence="12 15">M1G-methyltransferase</fullName>
    </alternativeName>
    <alternativeName>
        <fullName evidence="13 15">tRNA [GM37] methyltransferase</fullName>
    </alternativeName>
</protein>
<reference evidence="20 21" key="1">
    <citation type="journal article" name="Front. Microbiol.">
        <title>Sugar Metabolism of the First Thermophilic Planctomycete Thermogutta terrifontis: Comparative Genomic and Transcriptomic Approaches.</title>
        <authorList>
            <person name="Elcheninov A.G."/>
            <person name="Menzel P."/>
            <person name="Gudbergsdottir S.R."/>
            <person name="Slesarev A.I."/>
            <person name="Kadnikov V.V."/>
            <person name="Krogh A."/>
            <person name="Bonch-Osmolovskaya E.A."/>
            <person name="Peng X."/>
            <person name="Kublanov I.V."/>
        </authorList>
    </citation>
    <scope>NUCLEOTIDE SEQUENCE [LARGE SCALE GENOMIC DNA]</scope>
    <source>
        <strain evidence="20 21">R1</strain>
    </source>
</reference>
<evidence type="ECO:0000256" key="14">
    <source>
        <dbReference type="ARBA" id="ARBA00047783"/>
    </source>
</evidence>
<evidence type="ECO:0000256" key="16">
    <source>
        <dbReference type="PIRSR" id="PIRSR000386-1"/>
    </source>
</evidence>
<evidence type="ECO:0000256" key="3">
    <source>
        <dbReference type="ARBA" id="ARBA00007630"/>
    </source>
</evidence>
<dbReference type="OrthoDB" id="9807416at2"/>
<keyword evidence="10 15" id="KW-0949">S-adenosyl-L-methionine</keyword>
<dbReference type="HAMAP" id="MF_00605">
    <property type="entry name" value="TrmD"/>
    <property type="match status" value="1"/>
</dbReference>
<dbReference type="Gene3D" id="3.40.1280.10">
    <property type="match status" value="1"/>
</dbReference>
<dbReference type="RefSeq" id="WP_095413617.1">
    <property type="nucleotide sequence ID" value="NZ_CP018477.1"/>
</dbReference>
<dbReference type="AlphaFoldDB" id="A0A286RA12"/>
<evidence type="ECO:0000256" key="17">
    <source>
        <dbReference type="RuleBase" id="RU003464"/>
    </source>
</evidence>
<accession>A0A286RA12</accession>
<evidence type="ECO:0000256" key="18">
    <source>
        <dbReference type="SAM" id="MobiDB-lite"/>
    </source>
</evidence>
<evidence type="ECO:0000256" key="2">
    <source>
        <dbReference type="ARBA" id="ARBA00004496"/>
    </source>
</evidence>
<dbReference type="PANTHER" id="PTHR46417:SF1">
    <property type="entry name" value="TRNA (GUANINE-N(1)-)-METHYLTRANSFERASE"/>
    <property type="match status" value="1"/>
</dbReference>
<evidence type="ECO:0000256" key="11">
    <source>
        <dbReference type="ARBA" id="ARBA00022694"/>
    </source>
</evidence>
<dbReference type="Proteomes" id="UP000215086">
    <property type="component" value="Chromosome"/>
</dbReference>
<comment type="function">
    <text evidence="1 15 17">Specifically methylates guanosine-37 in various tRNAs.</text>
</comment>
<dbReference type="CDD" id="cd18080">
    <property type="entry name" value="TrmD-like"/>
    <property type="match status" value="1"/>
</dbReference>
<evidence type="ECO:0000256" key="12">
    <source>
        <dbReference type="ARBA" id="ARBA00029736"/>
    </source>
</evidence>
<dbReference type="FunFam" id="3.40.1280.10:FF:000001">
    <property type="entry name" value="tRNA (guanine-N(1)-)-methyltransferase"/>
    <property type="match status" value="1"/>
</dbReference>
<dbReference type="NCBIfam" id="NF000648">
    <property type="entry name" value="PRK00026.1"/>
    <property type="match status" value="1"/>
</dbReference>
<evidence type="ECO:0000313" key="20">
    <source>
        <dbReference type="EMBL" id="ASV72796.1"/>
    </source>
</evidence>
<evidence type="ECO:0000256" key="5">
    <source>
        <dbReference type="ARBA" id="ARBA00012807"/>
    </source>
</evidence>
<comment type="subcellular location">
    <subcellularLocation>
        <location evidence="2 15 17">Cytoplasm</location>
    </subcellularLocation>
</comment>
<evidence type="ECO:0000256" key="8">
    <source>
        <dbReference type="ARBA" id="ARBA00022603"/>
    </source>
</evidence>
<keyword evidence="7 15" id="KW-0963">Cytoplasm</keyword>
<dbReference type="Pfam" id="PF01746">
    <property type="entry name" value="tRNA_m1G_MT"/>
    <property type="match status" value="1"/>
</dbReference>
<evidence type="ECO:0000313" key="21">
    <source>
        <dbReference type="Proteomes" id="UP000215086"/>
    </source>
</evidence>
<evidence type="ECO:0000256" key="9">
    <source>
        <dbReference type="ARBA" id="ARBA00022679"/>
    </source>
</evidence>